<evidence type="ECO:0000256" key="1">
    <source>
        <dbReference type="ARBA" id="ARBA00009573"/>
    </source>
</evidence>
<keyword evidence="5" id="KW-0677">Repeat</keyword>
<evidence type="ECO:0000256" key="4">
    <source>
        <dbReference type="ARBA" id="ARBA00022574"/>
    </source>
</evidence>
<comment type="function">
    <text evidence="8">Functions in the early steps of protein synthesis of a small number of specific mRNAs. Acts by directing the binding of methionyl-tRNAi to 40S ribosomal subunits. In contrast to the eIF-2 complex, it binds methionyl-tRNAi to 40S subunits in a codon-dependent manner, whereas the eIF-2 complex binds methionyl-tRNAi to 40S subunits in a GTP-dependent manner.</text>
</comment>
<evidence type="ECO:0000259" key="10">
    <source>
        <dbReference type="Pfam" id="PF08662"/>
    </source>
</evidence>
<evidence type="ECO:0000256" key="2">
    <source>
        <dbReference type="ARBA" id="ARBA00013819"/>
    </source>
</evidence>
<evidence type="ECO:0000256" key="3">
    <source>
        <dbReference type="ARBA" id="ARBA00022540"/>
    </source>
</evidence>
<dbReference type="InterPro" id="IPR013979">
    <property type="entry name" value="TIF_beta_prop-like"/>
</dbReference>
<keyword evidence="6 8" id="KW-0810">Translation regulation</keyword>
<protein>
    <recommendedName>
        <fullName evidence="2 8">Eukaryotic translation initiation factor 2A</fullName>
        <shortName evidence="8">eIF-2A</shortName>
    </recommendedName>
</protein>
<keyword evidence="3 8" id="KW-0396">Initiation factor</keyword>
<dbReference type="Gene3D" id="2.130.10.10">
    <property type="entry name" value="YVTN repeat-like/Quinoprotein amine dehydrogenase"/>
    <property type="match status" value="2"/>
</dbReference>
<dbReference type="GO" id="GO:0003729">
    <property type="term" value="F:mRNA binding"/>
    <property type="evidence" value="ECO:0007669"/>
    <property type="project" value="TreeGrafter"/>
</dbReference>
<comment type="similarity">
    <text evidence="1 8">Belongs to the WD repeat EIF2A family.</text>
</comment>
<dbReference type="InterPro" id="IPR015943">
    <property type="entry name" value="WD40/YVTN_repeat-like_dom_sf"/>
</dbReference>
<dbReference type="Proteomes" id="UP001515480">
    <property type="component" value="Unassembled WGS sequence"/>
</dbReference>
<dbReference type="AlphaFoldDB" id="A0AB34JLY2"/>
<feature type="compositionally biased region" description="Basic residues" evidence="9">
    <location>
        <begin position="508"/>
        <end position="520"/>
    </location>
</feature>
<keyword evidence="12" id="KW-1185">Reference proteome</keyword>
<dbReference type="Pfam" id="PF08662">
    <property type="entry name" value="eIF2A"/>
    <property type="match status" value="1"/>
</dbReference>
<evidence type="ECO:0000256" key="8">
    <source>
        <dbReference type="PIRNR" id="PIRNR017222"/>
    </source>
</evidence>
<evidence type="ECO:0000313" key="12">
    <source>
        <dbReference type="Proteomes" id="UP001515480"/>
    </source>
</evidence>
<dbReference type="InterPro" id="IPR036322">
    <property type="entry name" value="WD40_repeat_dom_sf"/>
</dbReference>
<evidence type="ECO:0000256" key="7">
    <source>
        <dbReference type="ARBA" id="ARBA00022917"/>
    </source>
</evidence>
<dbReference type="GO" id="GO:0006417">
    <property type="term" value="P:regulation of translation"/>
    <property type="evidence" value="ECO:0007669"/>
    <property type="project" value="UniProtKB-KW"/>
</dbReference>
<dbReference type="PANTHER" id="PTHR13227">
    <property type="entry name" value="EUKARYOTIC TRANSLATION INITIATION FACTOR 2A"/>
    <property type="match status" value="1"/>
</dbReference>
<name>A0AB34JLY2_PRYPA</name>
<accession>A0AB34JLY2</accession>
<evidence type="ECO:0000256" key="5">
    <source>
        <dbReference type="ARBA" id="ARBA00022737"/>
    </source>
</evidence>
<feature type="region of interest" description="Disordered" evidence="9">
    <location>
        <begin position="1"/>
        <end position="24"/>
    </location>
</feature>
<dbReference type="InterPro" id="IPR011387">
    <property type="entry name" value="TIF2A"/>
</dbReference>
<sequence length="613" mass="66081">MAISLLARGRQGAKMMTGPPTLRQDPSIECAPVDAHVQFSADGSVFAVVEKTGVRVLQSDGGQTIFSQPRPQVQAIHLSPKGTFLVTWEKLVDGAEEGNLKVWHVASGSVTAHFKQKVLGDKSQWPAVKWSSDEAIAYRLVTNEVHFFDGQKPTLVPEHRLRIEGIAQCSIMPGAGPEYSVATFVAEKKSAPAQMRLWRHGDYGEGRFLASKAFYKAAEVQLLWSPTGGSLLIHTHTEVDTSGNSYYGATGLFAMGSNGKVQNVTLSKAGPIHDVKWSPLGEEFVCVFGTSPPIAALFDTNCKMTHSFGEGPHNTVSWAPHGRFLVLAGFGNMSGELSFYDRKTFSKLATVDAHMTVAYEWSPDSRFFLTGILFPRLRVDNGYRVWSCSGALLHKEEVEELTFVQWRPQPSNLFTPPDEKDLAAFKPSAASVPISKGKAYVPPSQRGAAGACGGGRSLANLADAQGVGAAPAGRSLAQLAAAVDKGGTAAMSNSGPVGAELEESKNTAKNRAKREAKKKKAEGGGEGGDVNAVEPPKLPPPAPGAAQSEVLEKKVRAIEKKLRQISELKELKAGGKTLEKNQLDKIEAEEVVRKELEDLQLKIEAETKEGMWR</sequence>
<dbReference type="PIRSF" id="PIRSF017222">
    <property type="entry name" value="eIF2A"/>
    <property type="match status" value="1"/>
</dbReference>
<proteinExistence type="inferred from homology"/>
<feature type="domain" description="Translation initiation factor beta propellor-like" evidence="10">
    <location>
        <begin position="212"/>
        <end position="402"/>
    </location>
</feature>
<evidence type="ECO:0000313" key="11">
    <source>
        <dbReference type="EMBL" id="KAL1522708.1"/>
    </source>
</evidence>
<dbReference type="GO" id="GO:0043022">
    <property type="term" value="F:ribosome binding"/>
    <property type="evidence" value="ECO:0007669"/>
    <property type="project" value="UniProtKB-UniRule"/>
</dbReference>
<organism evidence="11 12">
    <name type="scientific">Prymnesium parvum</name>
    <name type="common">Toxic golden alga</name>
    <dbReference type="NCBI Taxonomy" id="97485"/>
    <lineage>
        <taxon>Eukaryota</taxon>
        <taxon>Haptista</taxon>
        <taxon>Haptophyta</taxon>
        <taxon>Prymnesiophyceae</taxon>
        <taxon>Prymnesiales</taxon>
        <taxon>Prymnesiaceae</taxon>
        <taxon>Prymnesium</taxon>
    </lineage>
</organism>
<keyword evidence="4" id="KW-0853">WD repeat</keyword>
<dbReference type="GO" id="GO:0022627">
    <property type="term" value="C:cytosolic small ribosomal subunit"/>
    <property type="evidence" value="ECO:0007669"/>
    <property type="project" value="TreeGrafter"/>
</dbReference>
<dbReference type="PANTHER" id="PTHR13227:SF0">
    <property type="entry name" value="EUKARYOTIC TRANSLATION INITIATION FACTOR 2A"/>
    <property type="match status" value="1"/>
</dbReference>
<dbReference type="GO" id="GO:0000049">
    <property type="term" value="F:tRNA binding"/>
    <property type="evidence" value="ECO:0007669"/>
    <property type="project" value="UniProtKB-UniRule"/>
</dbReference>
<dbReference type="SUPFAM" id="SSF50978">
    <property type="entry name" value="WD40 repeat-like"/>
    <property type="match status" value="1"/>
</dbReference>
<dbReference type="GO" id="GO:0003743">
    <property type="term" value="F:translation initiation factor activity"/>
    <property type="evidence" value="ECO:0007669"/>
    <property type="project" value="UniProtKB-UniRule"/>
</dbReference>
<keyword evidence="7 8" id="KW-0648">Protein biosynthesis</keyword>
<reference evidence="11 12" key="1">
    <citation type="journal article" date="2024" name="Science">
        <title>Giant polyketide synthase enzymes in the biosynthesis of giant marine polyether toxins.</title>
        <authorList>
            <person name="Fallon T.R."/>
            <person name="Shende V.V."/>
            <person name="Wierzbicki I.H."/>
            <person name="Pendleton A.L."/>
            <person name="Watervoot N.F."/>
            <person name="Auber R.P."/>
            <person name="Gonzalez D.J."/>
            <person name="Wisecaver J.H."/>
            <person name="Moore B.S."/>
        </authorList>
    </citation>
    <scope>NUCLEOTIDE SEQUENCE [LARGE SCALE GENOMIC DNA]</scope>
    <source>
        <strain evidence="11 12">12B1</strain>
    </source>
</reference>
<feature type="region of interest" description="Disordered" evidence="9">
    <location>
        <begin position="487"/>
        <end position="549"/>
    </location>
</feature>
<evidence type="ECO:0000256" key="6">
    <source>
        <dbReference type="ARBA" id="ARBA00022845"/>
    </source>
</evidence>
<gene>
    <name evidence="11" type="ORF">AB1Y20_017683</name>
</gene>
<dbReference type="EMBL" id="JBGBPQ010000006">
    <property type="protein sequence ID" value="KAL1522708.1"/>
    <property type="molecule type" value="Genomic_DNA"/>
</dbReference>
<comment type="caution">
    <text evidence="11">The sequence shown here is derived from an EMBL/GenBank/DDBJ whole genome shotgun (WGS) entry which is preliminary data.</text>
</comment>
<evidence type="ECO:0000256" key="9">
    <source>
        <dbReference type="SAM" id="MobiDB-lite"/>
    </source>
</evidence>